<reference evidence="3 4" key="1">
    <citation type="submission" date="2022-06" db="EMBL/GenBank/DDBJ databases">
        <title>Roseomonas CN29.</title>
        <authorList>
            <person name="Cheng Y."/>
            <person name="He X."/>
        </authorList>
    </citation>
    <scope>NUCLEOTIDE SEQUENCE [LARGE SCALE GENOMIC DNA]</scope>
    <source>
        <strain evidence="3 4">CN29</strain>
    </source>
</reference>
<feature type="domain" description="ATP-grasp" evidence="2">
    <location>
        <begin position="122"/>
        <end position="329"/>
    </location>
</feature>
<dbReference type="Gene3D" id="3.30.470.20">
    <property type="entry name" value="ATP-grasp fold, B domain"/>
    <property type="match status" value="1"/>
</dbReference>
<comment type="caution">
    <text evidence="3">The sequence shown here is derived from an EMBL/GenBank/DDBJ whole genome shotgun (WGS) entry which is preliminary data.</text>
</comment>
<sequence>MSDIMSPPRLLIVSTQPWPFPARLCMALRRAGFHVEGASPPRAYLGRSAAPETWHRLRPWRLLPDLAEAVGAARPDRLIPCDDVSAMLVVALHADPAMRATVEASMGDPGGYRVALSKGAQMALAAEMGLPIPPTLHLPDRAAMDAAIAAGPMPRVLKVDGNWGGEGVAVLRDAAAAGPAWDRLTAPPSLFAAAKRSVRERSVRAIVARREWRPSTPHLQEFSAGIPANRAVLCEGGRVLAGLSVTALETAGASGPATVVRVIDNPVMNATAEAFVARLGLSGFHGFDFMVAPDGAALMLEMNPRVTPICHLSRGDGHGLAAALLAAMGGDAPPVSLPAPGDTIALFPNEWMRDPASSHLRGWHDAPWDDPPLLHASIADMAATERMERVRDRLRRLSSR</sequence>
<keyword evidence="1" id="KW-0067">ATP-binding</keyword>
<dbReference type="Proteomes" id="UP001524642">
    <property type="component" value="Unassembled WGS sequence"/>
</dbReference>
<dbReference type="RefSeq" id="WP_257715994.1">
    <property type="nucleotide sequence ID" value="NZ_JANJOU010000007.1"/>
</dbReference>
<evidence type="ECO:0000256" key="1">
    <source>
        <dbReference type="PROSITE-ProRule" id="PRU00409"/>
    </source>
</evidence>
<proteinExistence type="predicted"/>
<name>A0ABT1X583_9PROT</name>
<gene>
    <name evidence="3" type="ORF">NRP21_09710</name>
</gene>
<protein>
    <recommendedName>
        <fullName evidence="2">ATP-grasp domain-containing protein</fullName>
    </recommendedName>
</protein>
<dbReference type="PROSITE" id="PS50975">
    <property type="entry name" value="ATP_GRASP"/>
    <property type="match status" value="1"/>
</dbReference>
<dbReference type="SUPFAM" id="SSF56059">
    <property type="entry name" value="Glutathione synthetase ATP-binding domain-like"/>
    <property type="match status" value="1"/>
</dbReference>
<keyword evidence="4" id="KW-1185">Reference proteome</keyword>
<keyword evidence="1" id="KW-0547">Nucleotide-binding</keyword>
<evidence type="ECO:0000313" key="3">
    <source>
        <dbReference type="EMBL" id="MCR0982322.1"/>
    </source>
</evidence>
<dbReference type="InterPro" id="IPR011761">
    <property type="entry name" value="ATP-grasp"/>
</dbReference>
<evidence type="ECO:0000259" key="2">
    <source>
        <dbReference type="PROSITE" id="PS50975"/>
    </source>
</evidence>
<accession>A0ABT1X583</accession>
<organism evidence="3 4">
    <name type="scientific">Roseomonas populi</name>
    <dbReference type="NCBI Taxonomy" id="3121582"/>
    <lineage>
        <taxon>Bacteria</taxon>
        <taxon>Pseudomonadati</taxon>
        <taxon>Pseudomonadota</taxon>
        <taxon>Alphaproteobacteria</taxon>
        <taxon>Acetobacterales</taxon>
        <taxon>Roseomonadaceae</taxon>
        <taxon>Roseomonas</taxon>
    </lineage>
</organism>
<dbReference type="EMBL" id="JANJOU010000007">
    <property type="protein sequence ID" value="MCR0982322.1"/>
    <property type="molecule type" value="Genomic_DNA"/>
</dbReference>
<evidence type="ECO:0000313" key="4">
    <source>
        <dbReference type="Proteomes" id="UP001524642"/>
    </source>
</evidence>